<dbReference type="InterPro" id="IPR036388">
    <property type="entry name" value="WH-like_DNA-bd_sf"/>
</dbReference>
<dbReference type="PANTHER" id="PTHR33204">
    <property type="entry name" value="TRANSCRIPTIONAL REGULATOR, MARR FAMILY"/>
    <property type="match status" value="1"/>
</dbReference>
<keyword evidence="2" id="KW-0238">DNA-binding</keyword>
<proteinExistence type="predicted"/>
<dbReference type="EMBL" id="LK932401">
    <property type="protein sequence ID" value="CDS87281.1"/>
    <property type="molecule type" value="Genomic_DNA"/>
</dbReference>
<dbReference type="GO" id="GO:0003677">
    <property type="term" value="F:DNA binding"/>
    <property type="evidence" value="ECO:0007669"/>
    <property type="project" value="UniProtKB-KW"/>
</dbReference>
<reference evidence="5" key="1">
    <citation type="submission" date="2014-07" db="EMBL/GenBank/DDBJ databases">
        <authorList>
            <person name="Monot Marc"/>
        </authorList>
    </citation>
    <scope>NUCLEOTIDE SEQUENCE</scope>
    <source>
        <strain evidence="7">7032989</strain>
        <strain evidence="5">7032994</strain>
    </source>
</reference>
<dbReference type="InterPro" id="IPR036390">
    <property type="entry name" value="WH_DNA-bd_sf"/>
</dbReference>
<evidence type="ECO:0000259" key="4">
    <source>
        <dbReference type="PROSITE" id="PS51118"/>
    </source>
</evidence>
<organism evidence="5">
    <name type="scientific">Clostridioides difficile</name>
    <name type="common">Peptoclostridium difficile</name>
    <dbReference type="NCBI Taxonomy" id="1496"/>
    <lineage>
        <taxon>Bacteria</taxon>
        <taxon>Bacillati</taxon>
        <taxon>Bacillota</taxon>
        <taxon>Clostridia</taxon>
        <taxon>Peptostreptococcales</taxon>
        <taxon>Peptostreptococcaceae</taxon>
        <taxon>Clostridioides</taxon>
    </lineage>
</organism>
<evidence type="ECO:0000313" key="7">
    <source>
        <dbReference type="EMBL" id="CDT09282.1"/>
    </source>
</evidence>
<feature type="domain" description="HTH hxlR-type" evidence="4">
    <location>
        <begin position="22"/>
        <end position="118"/>
    </location>
</feature>
<dbReference type="InterPro" id="IPR002577">
    <property type="entry name" value="HTH_HxlR"/>
</dbReference>
<gene>
    <name evidence="7" type="ORF">BN1095_310005</name>
    <name evidence="6" type="ORF">BN1096_630125</name>
    <name evidence="5" type="ORF">BN1097_620122</name>
</gene>
<keyword evidence="3" id="KW-0804">Transcription</keyword>
<evidence type="ECO:0000313" key="5">
    <source>
        <dbReference type="EMBL" id="CDS87281.1"/>
    </source>
</evidence>
<dbReference type="Gene3D" id="1.10.10.10">
    <property type="entry name" value="Winged helix-like DNA-binding domain superfamily/Winged helix DNA-binding domain"/>
    <property type="match status" value="1"/>
</dbReference>
<sequence length="118" mass="14129">MDIDNNFEEFPNIEERQKDFNCSIGFTMTVIGSKWRAIILWHILKQKPIRYSQLKKEVVHISHKILSQELKYLEREGLIKRISYPTIPQKVEYLSTKRGKSLESILLELCNWGKQYMR</sequence>
<dbReference type="AlphaFoldDB" id="A0A069AGH7"/>
<dbReference type="SUPFAM" id="SSF46785">
    <property type="entry name" value="Winged helix' DNA-binding domain"/>
    <property type="match status" value="1"/>
</dbReference>
<dbReference type="EMBL" id="LK932972">
    <property type="protein sequence ID" value="CDT09282.1"/>
    <property type="molecule type" value="Genomic_DNA"/>
</dbReference>
<dbReference type="PROSITE" id="PS51118">
    <property type="entry name" value="HTH_HXLR"/>
    <property type="match status" value="1"/>
</dbReference>
<evidence type="ECO:0000256" key="3">
    <source>
        <dbReference type="ARBA" id="ARBA00023163"/>
    </source>
</evidence>
<dbReference type="RefSeq" id="WP_021366783.1">
    <property type="nucleotide sequence ID" value="NZ_BBYB01000003.1"/>
</dbReference>
<name>A0A069AGH7_CLODI</name>
<dbReference type="Pfam" id="PF01638">
    <property type="entry name" value="HxlR"/>
    <property type="match status" value="1"/>
</dbReference>
<dbReference type="PANTHER" id="PTHR33204:SF38">
    <property type="entry name" value="HTH-TYPE TRANSCRIPTIONAL ACTIVATOR HXLR"/>
    <property type="match status" value="1"/>
</dbReference>
<evidence type="ECO:0000256" key="2">
    <source>
        <dbReference type="ARBA" id="ARBA00023125"/>
    </source>
</evidence>
<keyword evidence="1" id="KW-0805">Transcription regulation</keyword>
<dbReference type="EMBL" id="LK932517">
    <property type="protein sequence ID" value="CDS87967.1"/>
    <property type="molecule type" value="Genomic_DNA"/>
</dbReference>
<protein>
    <submittedName>
        <fullName evidence="5 6">transcriptional regulator, HxlR family</fullName>
    </submittedName>
</protein>
<evidence type="ECO:0000256" key="1">
    <source>
        <dbReference type="ARBA" id="ARBA00023015"/>
    </source>
</evidence>
<evidence type="ECO:0000313" key="6">
    <source>
        <dbReference type="EMBL" id="CDS87967.1"/>
    </source>
</evidence>
<accession>A0A069AGH7</accession>